<accession>A0A4D9E1X1</accession>
<dbReference type="Proteomes" id="UP000297703">
    <property type="component" value="Unassembled WGS sequence"/>
</dbReference>
<sequence length="100" mass="10739">MSAPCVTVRPRSADFTDTHRFLVLLALAGANPGTGEPMHPEMEVTKSPSRVGGDRKEEGLKETGKIMRGEELPVLPSPVTASSLCRLRGARVKRQCPISA</sequence>
<dbReference type="EMBL" id="QXTE01000158">
    <property type="protein sequence ID" value="TFK03447.1"/>
    <property type="molecule type" value="Genomic_DNA"/>
</dbReference>
<evidence type="ECO:0000313" key="3">
    <source>
        <dbReference type="Proteomes" id="UP000297703"/>
    </source>
</evidence>
<feature type="region of interest" description="Disordered" evidence="1">
    <location>
        <begin position="31"/>
        <end position="63"/>
    </location>
</feature>
<feature type="compositionally biased region" description="Basic and acidic residues" evidence="1">
    <location>
        <begin position="52"/>
        <end position="63"/>
    </location>
</feature>
<keyword evidence="3" id="KW-1185">Reference proteome</keyword>
<proteinExistence type="predicted"/>
<protein>
    <submittedName>
        <fullName evidence="2">Dual specificity protein phosphatase 15</fullName>
    </submittedName>
</protein>
<reference evidence="2 3" key="2">
    <citation type="submission" date="2019-04" db="EMBL/GenBank/DDBJ databases">
        <title>The genome sequence of big-headed turtle.</title>
        <authorList>
            <person name="Gong S."/>
        </authorList>
    </citation>
    <scope>NUCLEOTIDE SEQUENCE [LARGE SCALE GENOMIC DNA]</scope>
    <source>
        <strain evidence="2">DO16091913</strain>
        <tissue evidence="2">Muscle</tissue>
    </source>
</reference>
<evidence type="ECO:0000313" key="2">
    <source>
        <dbReference type="EMBL" id="TFK03447.1"/>
    </source>
</evidence>
<comment type="caution">
    <text evidence="2">The sequence shown here is derived from an EMBL/GenBank/DDBJ whole genome shotgun (WGS) entry which is preliminary data.</text>
</comment>
<dbReference type="AlphaFoldDB" id="A0A4D9E1X1"/>
<evidence type="ECO:0000256" key="1">
    <source>
        <dbReference type="SAM" id="MobiDB-lite"/>
    </source>
</evidence>
<reference evidence="2 3" key="1">
    <citation type="submission" date="2019-04" db="EMBL/GenBank/DDBJ databases">
        <title>Draft genome of the big-headed turtle Platysternon megacephalum.</title>
        <authorList>
            <person name="Gong S."/>
        </authorList>
    </citation>
    <scope>NUCLEOTIDE SEQUENCE [LARGE SCALE GENOMIC DNA]</scope>
    <source>
        <strain evidence="2">DO16091913</strain>
        <tissue evidence="2">Muscle</tissue>
    </source>
</reference>
<organism evidence="2 3">
    <name type="scientific">Platysternon megacephalum</name>
    <name type="common">big-headed turtle</name>
    <dbReference type="NCBI Taxonomy" id="55544"/>
    <lineage>
        <taxon>Eukaryota</taxon>
        <taxon>Metazoa</taxon>
        <taxon>Chordata</taxon>
        <taxon>Craniata</taxon>
        <taxon>Vertebrata</taxon>
        <taxon>Euteleostomi</taxon>
        <taxon>Archelosauria</taxon>
        <taxon>Testudinata</taxon>
        <taxon>Testudines</taxon>
        <taxon>Cryptodira</taxon>
        <taxon>Durocryptodira</taxon>
        <taxon>Testudinoidea</taxon>
        <taxon>Platysternidae</taxon>
        <taxon>Platysternon</taxon>
    </lineage>
</organism>
<gene>
    <name evidence="2" type="ORF">DR999_PMT14189</name>
</gene>
<name>A0A4D9E1X1_9SAUR</name>